<protein>
    <submittedName>
        <fullName evidence="2">Uncharacterized protein</fullName>
    </submittedName>
</protein>
<evidence type="ECO:0000256" key="1">
    <source>
        <dbReference type="SAM" id="Phobius"/>
    </source>
</evidence>
<keyword evidence="1" id="KW-0472">Membrane</keyword>
<keyword evidence="1" id="KW-1133">Transmembrane helix</keyword>
<feature type="transmembrane region" description="Helical" evidence="1">
    <location>
        <begin position="29"/>
        <end position="49"/>
    </location>
</feature>
<comment type="caution">
    <text evidence="2">The sequence shown here is derived from an EMBL/GenBank/DDBJ whole genome shotgun (WGS) entry which is preliminary data.</text>
</comment>
<proteinExistence type="predicted"/>
<dbReference type="AlphaFoldDB" id="A0A1V6M2N3"/>
<dbReference type="EMBL" id="MJUW02000026">
    <property type="protein sequence ID" value="OQD46620.1"/>
    <property type="molecule type" value="Genomic_DNA"/>
</dbReference>
<gene>
    <name evidence="2" type="ORF">BIY37_02195</name>
</gene>
<keyword evidence="3" id="KW-1185">Reference proteome</keyword>
<evidence type="ECO:0000313" key="2">
    <source>
        <dbReference type="EMBL" id="OQD46620.1"/>
    </source>
</evidence>
<reference evidence="2 3" key="1">
    <citation type="journal article" date="2016" name="Genome Announc.">
        <title>Draft Genome Sequence of the Anaerobic Ammonium-Oxidizing Bacterium 'Candidatus Brocadia sp. 40'.</title>
        <authorList>
            <person name="Ali M."/>
            <person name="Haroon M.F."/>
            <person name="Narita Y."/>
            <person name="Zhang L."/>
            <person name="Rangel Shaw D."/>
            <person name="Okabe S."/>
            <person name="Saikaly P.E."/>
        </authorList>
    </citation>
    <scope>NUCLEOTIDE SEQUENCE [LARGE SCALE GENOMIC DNA]</scope>
    <source>
        <strain evidence="2 3">40</strain>
    </source>
</reference>
<dbReference type="Proteomes" id="UP000242219">
    <property type="component" value="Unassembled WGS sequence"/>
</dbReference>
<name>A0A1V6M2N3_9BACT</name>
<evidence type="ECO:0000313" key="3">
    <source>
        <dbReference type="Proteomes" id="UP000242219"/>
    </source>
</evidence>
<sequence length="128" mass="15025">MILTFHLFLYYQARTNRKRSSPKHEIYELTTPGFTLFIIFAVNNIILFGRHQKTTHRFYKKYSTKRGKKTIENQGGDEGEGFNGTRVAVASLTSMKKLLFRQRVQKAVHKERGANARYRMCDVYTRLS</sequence>
<keyword evidence="1" id="KW-0812">Transmembrane</keyword>
<accession>A0A1V6M2N3</accession>
<organism evidence="2 3">
    <name type="scientific">Candidatus Brocadia sapporoensis</name>
    <dbReference type="NCBI Taxonomy" id="392547"/>
    <lineage>
        <taxon>Bacteria</taxon>
        <taxon>Pseudomonadati</taxon>
        <taxon>Planctomycetota</taxon>
        <taxon>Candidatus Brocadiia</taxon>
        <taxon>Candidatus Brocadiales</taxon>
        <taxon>Candidatus Brocadiaceae</taxon>
        <taxon>Candidatus Brocadia</taxon>
    </lineage>
</organism>